<evidence type="ECO:0000313" key="1">
    <source>
        <dbReference type="EMBL" id="GFN96549.1"/>
    </source>
</evidence>
<proteinExistence type="predicted"/>
<gene>
    <name evidence="1" type="ORF">PoB_002305500</name>
</gene>
<reference evidence="1 2" key="1">
    <citation type="journal article" date="2021" name="Elife">
        <title>Chloroplast acquisition without the gene transfer in kleptoplastic sea slugs, Plakobranchus ocellatus.</title>
        <authorList>
            <person name="Maeda T."/>
            <person name="Takahashi S."/>
            <person name="Yoshida T."/>
            <person name="Shimamura S."/>
            <person name="Takaki Y."/>
            <person name="Nagai Y."/>
            <person name="Toyoda A."/>
            <person name="Suzuki Y."/>
            <person name="Arimoto A."/>
            <person name="Ishii H."/>
            <person name="Satoh N."/>
            <person name="Nishiyama T."/>
            <person name="Hasebe M."/>
            <person name="Maruyama T."/>
            <person name="Minagawa J."/>
            <person name="Obokata J."/>
            <person name="Shigenobu S."/>
        </authorList>
    </citation>
    <scope>NUCLEOTIDE SEQUENCE [LARGE SCALE GENOMIC DNA]</scope>
</reference>
<organism evidence="1 2">
    <name type="scientific">Plakobranchus ocellatus</name>
    <dbReference type="NCBI Taxonomy" id="259542"/>
    <lineage>
        <taxon>Eukaryota</taxon>
        <taxon>Metazoa</taxon>
        <taxon>Spiralia</taxon>
        <taxon>Lophotrochozoa</taxon>
        <taxon>Mollusca</taxon>
        <taxon>Gastropoda</taxon>
        <taxon>Heterobranchia</taxon>
        <taxon>Euthyneura</taxon>
        <taxon>Panpulmonata</taxon>
        <taxon>Sacoglossa</taxon>
        <taxon>Placobranchoidea</taxon>
        <taxon>Plakobranchidae</taxon>
        <taxon>Plakobranchus</taxon>
    </lineage>
</organism>
<name>A0AAV3ZPN2_9GAST</name>
<protein>
    <submittedName>
        <fullName evidence="1">Uncharacterized protein</fullName>
    </submittedName>
</protein>
<sequence length="139" mass="14893">MRGQVTAITITITCSTAGDLSATFADPLELITIKFFNGDQTAKGDTLISVGRSSAFLLLATETAPPAASVQGFFATSGSGEGSGVFFDLVMGYVLRFSSRAPRPPRSPTRGTCCAVLQRCVRATLELYSQQRVWDLCWD</sequence>
<keyword evidence="2" id="KW-1185">Reference proteome</keyword>
<comment type="caution">
    <text evidence="1">The sequence shown here is derived from an EMBL/GenBank/DDBJ whole genome shotgun (WGS) entry which is preliminary data.</text>
</comment>
<dbReference type="Proteomes" id="UP000735302">
    <property type="component" value="Unassembled WGS sequence"/>
</dbReference>
<evidence type="ECO:0000313" key="2">
    <source>
        <dbReference type="Proteomes" id="UP000735302"/>
    </source>
</evidence>
<accession>A0AAV3ZPN2</accession>
<dbReference type="EMBL" id="BLXT01002683">
    <property type="protein sequence ID" value="GFN96549.1"/>
    <property type="molecule type" value="Genomic_DNA"/>
</dbReference>
<dbReference type="AlphaFoldDB" id="A0AAV3ZPN2"/>